<feature type="transmembrane region" description="Helical" evidence="1">
    <location>
        <begin position="6"/>
        <end position="22"/>
    </location>
</feature>
<evidence type="ECO:0008006" key="6">
    <source>
        <dbReference type="Google" id="ProtNLM"/>
    </source>
</evidence>
<feature type="transmembrane region" description="Helical" evidence="1">
    <location>
        <begin position="34"/>
        <end position="51"/>
    </location>
</feature>
<gene>
    <name evidence="4" type="ORF">GCM10022291_08160</name>
</gene>
<organism evidence="4 5">
    <name type="scientific">Postechiella marina</name>
    <dbReference type="NCBI Taxonomy" id="943941"/>
    <lineage>
        <taxon>Bacteria</taxon>
        <taxon>Pseudomonadati</taxon>
        <taxon>Bacteroidota</taxon>
        <taxon>Flavobacteriia</taxon>
        <taxon>Flavobacteriales</taxon>
        <taxon>Flavobacteriaceae</taxon>
        <taxon>Postechiella</taxon>
    </lineage>
</organism>
<dbReference type="PANTHER" id="PTHR34978:SF3">
    <property type="entry name" value="SLR0241 PROTEIN"/>
    <property type="match status" value="1"/>
</dbReference>
<dbReference type="Proteomes" id="UP001501496">
    <property type="component" value="Unassembled WGS sequence"/>
</dbReference>
<feature type="transmembrane region" description="Helical" evidence="1">
    <location>
        <begin position="268"/>
        <end position="286"/>
    </location>
</feature>
<evidence type="ECO:0000259" key="3">
    <source>
        <dbReference type="Pfam" id="PF05569"/>
    </source>
</evidence>
<dbReference type="Pfam" id="PF03544">
    <property type="entry name" value="TonB_C"/>
    <property type="match status" value="1"/>
</dbReference>
<feature type="transmembrane region" description="Helical" evidence="1">
    <location>
        <begin position="181"/>
        <end position="200"/>
    </location>
</feature>
<evidence type="ECO:0000259" key="2">
    <source>
        <dbReference type="Pfam" id="PF03544"/>
    </source>
</evidence>
<feature type="domain" description="TonB C-terminal" evidence="2">
    <location>
        <begin position="471"/>
        <end position="531"/>
    </location>
</feature>
<dbReference type="InterPro" id="IPR008756">
    <property type="entry name" value="Peptidase_M56"/>
</dbReference>
<sequence>MMHYIIQTIAFQLLFLLIYDLFLNKETFFNWNRVYLLLTTILSIVLPFVKIESFKKVVPQNYIIELPEIILGKLDTTINNSEILNNQELKVDTSFWSIIFYTGVAATLFIFLFKIIKIIKLILISPKSYKGKLTFVMLQNTNVAFSFFNYIFLGDLISADKKESILRHELIHVKQKHTVDLMFFEALRIVFWFNPLVYIYQNKLTTLHEFIADDQAVKDHDKHTYYQDLLSQIFETKNISFINPFFKQSLIKKRIIMLTKTKSKQIHLFKYALIIPVVLAILLYTSSVEKGYAVNKVFKTGLVFKQGSSIISKVKEIKALIEKKGKVSNREEKGLNLLLQIIKGNKLNSNLIKEMDNYVAIASNSELSNKISSIFNDIKSQGTLNEEEELALKRVLVFTSEKGFEDPFFDDIIKDIDMPFSVIEKVPVFPGCEDLSNLESKKCFSNNITQHVSIAFNTKIADSINLAGPQRVNVIFKISVDGNITEIRARAPHPALKTEAIRVIGALPKMIPGKHKGKNVNVLYSLPIIFEVKK</sequence>
<keyword evidence="5" id="KW-1185">Reference proteome</keyword>
<name>A0ABP8C2U6_9FLAO</name>
<evidence type="ECO:0000256" key="1">
    <source>
        <dbReference type="SAM" id="Phobius"/>
    </source>
</evidence>
<dbReference type="InterPro" id="IPR037682">
    <property type="entry name" value="TonB_C"/>
</dbReference>
<dbReference type="EMBL" id="BAABCA010000002">
    <property type="protein sequence ID" value="GAA4232739.1"/>
    <property type="molecule type" value="Genomic_DNA"/>
</dbReference>
<dbReference type="RefSeq" id="WP_344786810.1">
    <property type="nucleotide sequence ID" value="NZ_BAABCA010000002.1"/>
</dbReference>
<evidence type="ECO:0000313" key="4">
    <source>
        <dbReference type="EMBL" id="GAA4232739.1"/>
    </source>
</evidence>
<dbReference type="Pfam" id="PF05569">
    <property type="entry name" value="Peptidase_M56"/>
    <property type="match status" value="1"/>
</dbReference>
<keyword evidence="1" id="KW-1133">Transmembrane helix</keyword>
<feature type="domain" description="Peptidase M56" evidence="3">
    <location>
        <begin position="158"/>
        <end position="258"/>
    </location>
</feature>
<proteinExistence type="predicted"/>
<comment type="caution">
    <text evidence="4">The sequence shown here is derived from an EMBL/GenBank/DDBJ whole genome shotgun (WGS) entry which is preliminary data.</text>
</comment>
<protein>
    <recommendedName>
        <fullName evidence="6">BlaR1 peptidase M56</fullName>
    </recommendedName>
</protein>
<feature type="transmembrane region" description="Helical" evidence="1">
    <location>
        <begin position="133"/>
        <end position="153"/>
    </location>
</feature>
<accession>A0ABP8C2U6</accession>
<dbReference type="Gene3D" id="3.30.1150.10">
    <property type="match status" value="1"/>
</dbReference>
<evidence type="ECO:0000313" key="5">
    <source>
        <dbReference type="Proteomes" id="UP001501496"/>
    </source>
</evidence>
<keyword evidence="1" id="KW-0812">Transmembrane</keyword>
<dbReference type="SUPFAM" id="SSF74653">
    <property type="entry name" value="TolA/TonB C-terminal domain"/>
    <property type="match status" value="1"/>
</dbReference>
<feature type="transmembrane region" description="Helical" evidence="1">
    <location>
        <begin position="94"/>
        <end position="113"/>
    </location>
</feature>
<keyword evidence="1" id="KW-0472">Membrane</keyword>
<dbReference type="InterPro" id="IPR052173">
    <property type="entry name" value="Beta-lactam_resp_regulator"/>
</dbReference>
<reference evidence="5" key="1">
    <citation type="journal article" date="2019" name="Int. J. Syst. Evol. Microbiol.">
        <title>The Global Catalogue of Microorganisms (GCM) 10K type strain sequencing project: providing services to taxonomists for standard genome sequencing and annotation.</title>
        <authorList>
            <consortium name="The Broad Institute Genomics Platform"/>
            <consortium name="The Broad Institute Genome Sequencing Center for Infectious Disease"/>
            <person name="Wu L."/>
            <person name="Ma J."/>
        </authorList>
    </citation>
    <scope>NUCLEOTIDE SEQUENCE [LARGE SCALE GENOMIC DNA]</scope>
    <source>
        <strain evidence="5">JCM 17630</strain>
    </source>
</reference>
<dbReference type="PANTHER" id="PTHR34978">
    <property type="entry name" value="POSSIBLE SENSOR-TRANSDUCER PROTEIN BLAR"/>
    <property type="match status" value="1"/>
</dbReference>